<gene>
    <name evidence="2" type="ORF">VC81_02770</name>
</gene>
<keyword evidence="1" id="KW-0051">Antiviral defense</keyword>
<dbReference type="InterPro" id="IPR021124">
    <property type="entry name" value="CRISPR-assoc_prot_Cas5"/>
</dbReference>
<evidence type="ECO:0000313" key="2">
    <source>
        <dbReference type="EMBL" id="KJW13404.1"/>
    </source>
</evidence>
<dbReference type="PATRIC" id="fig|216463.3.peg.2374"/>
<dbReference type="Proteomes" id="UP000033491">
    <property type="component" value="Unassembled WGS sequence"/>
</dbReference>
<dbReference type="CDD" id="cd09756">
    <property type="entry name" value="Cas5_I-E"/>
    <property type="match status" value="1"/>
</dbReference>
<organism evidence="2 3">
    <name type="scientific">Levilactobacillus spicheri</name>
    <dbReference type="NCBI Taxonomy" id="216463"/>
    <lineage>
        <taxon>Bacteria</taxon>
        <taxon>Bacillati</taxon>
        <taxon>Bacillota</taxon>
        <taxon>Bacilli</taxon>
        <taxon>Lactobacillales</taxon>
        <taxon>Lactobacillaceae</taxon>
        <taxon>Levilactobacillus</taxon>
    </lineage>
</organism>
<dbReference type="EMBL" id="JZCR01000006">
    <property type="protein sequence ID" value="KJW13404.1"/>
    <property type="molecule type" value="Genomic_DNA"/>
</dbReference>
<dbReference type="GO" id="GO:0003723">
    <property type="term" value="F:RNA binding"/>
    <property type="evidence" value="ECO:0007669"/>
    <property type="project" value="InterPro"/>
</dbReference>
<dbReference type="NCBIfam" id="TIGR01868">
    <property type="entry name" value="casD_Cas5e"/>
    <property type="match status" value="1"/>
</dbReference>
<comment type="caution">
    <text evidence="2">The sequence shown here is derived from an EMBL/GenBank/DDBJ whole genome shotgun (WGS) entry which is preliminary data.</text>
</comment>
<dbReference type="Pfam" id="PF09704">
    <property type="entry name" value="Cas_Cas5d"/>
    <property type="match status" value="1"/>
</dbReference>
<accession>A0A0F3RUY4</accession>
<evidence type="ECO:0000313" key="3">
    <source>
        <dbReference type="Proteomes" id="UP000033491"/>
    </source>
</evidence>
<dbReference type="AlphaFoldDB" id="A0A0F3RUY4"/>
<dbReference type="OrthoDB" id="3189549at2"/>
<name>A0A0F3RUY4_9LACO</name>
<protein>
    <submittedName>
        <fullName evidence="2">CRISPR-associated protein</fullName>
    </submittedName>
</protein>
<sequence>MKTLTLRLTAPLQSYGNQATFERRTSGDFPSKSAVIGMIAAALGYRRDDGRILALNDLVFAVRVDQGGKPLTEFQTVEWKQGTRKLTHRDYLQDAVFMVAVGSEDDATMTRIHEALQHPKFQLFLGRRASVPAGVLQIREFADQTPLTVLKKLTWQASCWYQKRYTKWHPQAATVTLEMYADAALLPNKHQVMVRDRVESFDQRDRRYGFRPLATERVTLPNPLVKNVDQVATEHDPFSVL</sequence>
<dbReference type="InterPro" id="IPR010147">
    <property type="entry name" value="CRISPR-assoc_prot_CasD"/>
</dbReference>
<dbReference type="GO" id="GO:0043571">
    <property type="term" value="P:maintenance of CRISPR repeat elements"/>
    <property type="evidence" value="ECO:0007669"/>
    <property type="project" value="InterPro"/>
</dbReference>
<dbReference type="RefSeq" id="WP_045806631.1">
    <property type="nucleotide sequence ID" value="NZ_JZCR01000006.1"/>
</dbReference>
<evidence type="ECO:0000256" key="1">
    <source>
        <dbReference type="ARBA" id="ARBA00023118"/>
    </source>
</evidence>
<dbReference type="NCBIfam" id="TIGR02593">
    <property type="entry name" value="CRISPR_cas5"/>
    <property type="match status" value="1"/>
</dbReference>
<proteinExistence type="predicted"/>
<reference evidence="2 3" key="1">
    <citation type="submission" date="2015-03" db="EMBL/GenBank/DDBJ databases">
        <authorList>
            <person name="Zheng J."/>
            <person name="Ganezle M."/>
        </authorList>
    </citation>
    <scope>NUCLEOTIDE SEQUENCE [LARGE SCALE GENOMIC DNA]</scope>
    <source>
        <strain evidence="2 3">LP38</strain>
    </source>
</reference>
<dbReference type="STRING" id="216463.VC81_02770"/>
<dbReference type="InterPro" id="IPR013422">
    <property type="entry name" value="CRISPR-assoc_prot_Cas5_N"/>
</dbReference>
<dbReference type="GO" id="GO:0051607">
    <property type="term" value="P:defense response to virus"/>
    <property type="evidence" value="ECO:0007669"/>
    <property type="project" value="UniProtKB-KW"/>
</dbReference>
<dbReference type="Gene3D" id="3.30.70.2660">
    <property type="match status" value="1"/>
</dbReference>